<comment type="caution">
    <text evidence="2">The sequence shown here is derived from an EMBL/GenBank/DDBJ whole genome shotgun (WGS) entry which is preliminary data.</text>
</comment>
<evidence type="ECO:0000259" key="1">
    <source>
        <dbReference type="Pfam" id="PF03413"/>
    </source>
</evidence>
<dbReference type="Gene3D" id="3.10.450.40">
    <property type="match status" value="1"/>
</dbReference>
<organism evidence="2 3">
    <name type="scientific">Kistimonas scapharcae</name>
    <dbReference type="NCBI Taxonomy" id="1036133"/>
    <lineage>
        <taxon>Bacteria</taxon>
        <taxon>Pseudomonadati</taxon>
        <taxon>Pseudomonadota</taxon>
        <taxon>Gammaproteobacteria</taxon>
        <taxon>Oceanospirillales</taxon>
        <taxon>Endozoicomonadaceae</taxon>
        <taxon>Kistimonas</taxon>
    </lineage>
</organism>
<keyword evidence="3" id="KW-1185">Reference proteome</keyword>
<evidence type="ECO:0000313" key="3">
    <source>
        <dbReference type="Proteomes" id="UP001500604"/>
    </source>
</evidence>
<dbReference type="Pfam" id="PF03413">
    <property type="entry name" value="PepSY"/>
    <property type="match status" value="2"/>
</dbReference>
<dbReference type="EMBL" id="BAABFL010000462">
    <property type="protein sequence ID" value="GAA4651779.1"/>
    <property type="molecule type" value="Genomic_DNA"/>
</dbReference>
<protein>
    <recommendedName>
        <fullName evidence="1">PepSY domain-containing protein</fullName>
    </recommendedName>
</protein>
<reference evidence="3" key="1">
    <citation type="journal article" date="2019" name="Int. J. Syst. Evol. Microbiol.">
        <title>The Global Catalogue of Microorganisms (GCM) 10K type strain sequencing project: providing services to taxonomists for standard genome sequencing and annotation.</title>
        <authorList>
            <consortium name="The Broad Institute Genomics Platform"/>
            <consortium name="The Broad Institute Genome Sequencing Center for Infectious Disease"/>
            <person name="Wu L."/>
            <person name="Ma J."/>
        </authorList>
    </citation>
    <scope>NUCLEOTIDE SEQUENCE [LARGE SCALE GENOMIC DNA]</scope>
    <source>
        <strain evidence="3">JCM 17805</strain>
    </source>
</reference>
<feature type="domain" description="PepSY" evidence="1">
    <location>
        <begin position="60"/>
        <end position="117"/>
    </location>
</feature>
<dbReference type="Proteomes" id="UP001500604">
    <property type="component" value="Unassembled WGS sequence"/>
</dbReference>
<sequence>MEKRRCTVMAKAIRQPDNRRLYTILFALLLLAGSLSIGHAMADSPRERALTWQALQQAPYTPEQALTDTLQAYPGMITEYEVDDENGHLVYELTLVSADFRKARELTIDALTGKIVENKPDDLDNWLRQRDNRITALLAKSTPLVDILKRFQENTNGHVVEAELKLEKGILFFELEVNHEGKITKHLVDAGSGKPIPVYGDF</sequence>
<gene>
    <name evidence="2" type="ORF">GCM10023116_40630</name>
</gene>
<evidence type="ECO:0000313" key="2">
    <source>
        <dbReference type="EMBL" id="GAA4651779.1"/>
    </source>
</evidence>
<proteinExistence type="predicted"/>
<dbReference type="InterPro" id="IPR025711">
    <property type="entry name" value="PepSY"/>
</dbReference>
<name>A0ABP8V8M4_9GAMM</name>
<feature type="domain" description="PepSY" evidence="1">
    <location>
        <begin position="146"/>
        <end position="194"/>
    </location>
</feature>
<dbReference type="RefSeq" id="WP_345198224.1">
    <property type="nucleotide sequence ID" value="NZ_BAABFL010000462.1"/>
</dbReference>
<accession>A0ABP8V8M4</accession>